<proteinExistence type="inferred from homology"/>
<reference evidence="3 4" key="1">
    <citation type="submission" date="2018-04" db="EMBL/GenBank/DDBJ databases">
        <title>Polynucleobacter sp. UH21B genome.</title>
        <authorList>
            <person name="Hahn M.W."/>
        </authorList>
    </citation>
    <scope>NUCLEOTIDE SEQUENCE [LARGE SCALE GENOMIC DNA]</scope>
    <source>
        <strain evidence="3 4">MWH-UH21B</strain>
    </source>
</reference>
<keyword evidence="2" id="KW-0732">Signal</keyword>
<dbReference type="InterPro" id="IPR005321">
    <property type="entry name" value="Peptidase_S58_DmpA"/>
</dbReference>
<accession>A0A6M9PPY0</accession>
<name>A0A6M9PPY0_9BURK</name>
<comment type="similarity">
    <text evidence="1">Belongs to the peptidase S58 family.</text>
</comment>
<dbReference type="AlphaFoldDB" id="A0A6M9PPY0"/>
<organism evidence="3 4">
    <name type="scientific">Polynucleobacter tropicus</name>
    <dbReference type="NCBI Taxonomy" id="1743174"/>
    <lineage>
        <taxon>Bacteria</taxon>
        <taxon>Pseudomonadati</taxon>
        <taxon>Pseudomonadota</taxon>
        <taxon>Betaproteobacteria</taxon>
        <taxon>Burkholderiales</taxon>
        <taxon>Burkholderiaceae</taxon>
        <taxon>Polynucleobacter</taxon>
    </lineage>
</organism>
<evidence type="ECO:0000313" key="4">
    <source>
        <dbReference type="Proteomes" id="UP000503312"/>
    </source>
</evidence>
<evidence type="ECO:0000256" key="2">
    <source>
        <dbReference type="SAM" id="SignalP"/>
    </source>
</evidence>
<evidence type="ECO:0000256" key="1">
    <source>
        <dbReference type="ARBA" id="ARBA00007068"/>
    </source>
</evidence>
<feature type="chain" id="PRO_5026815948" evidence="2">
    <location>
        <begin position="27"/>
        <end position="464"/>
    </location>
</feature>
<sequence length="464" mass="50199">MQIKIGLPKHLIGVIASSVFMMNAIAATDDVIPNDQSSLKPIVNSGGKEIKFNWPMFKIGTAEYKEGPTGVTVFSFNNKVHAVMDVRGEPGIANTEWLRLGRDTPVVDAVVLSGGSIYGLESTTAVASAMKDDQYRTGTIGDVALSTGAIIYDLGDRRLNEVVPDKKLAQAAYRNAKEGIFRVGSAGAGRSAKSGGLFGLNGYSGQGGAFYEKGNLKIAAFAVVNPLGAVVDRDGNIQTGYSHSSWPPNLKIADLLRITKNAWGTKDNEVRQTQNTTISLIIVNQKLPNADLQRLATQVHTSMSRALQPFATQWDGDVLFAVSTDEVDLPTAKVEREKTMALLPVIASEVMWDALLSAAPEQPALPIPIKTDKVLPAKYAGKYRFSRFVTVEITAKDGKLYARATGERNAFAIPKGRSVELLPINENLTQFTLNESARYPLVLDFTGDSLVINPGLWAQMSEKR</sequence>
<dbReference type="PANTHER" id="PTHR36512">
    <property type="entry name" value="D-AMINOPEPTIDASE"/>
    <property type="match status" value="1"/>
</dbReference>
<dbReference type="EMBL" id="CP028942">
    <property type="protein sequence ID" value="QKM64394.1"/>
    <property type="molecule type" value="Genomic_DNA"/>
</dbReference>
<dbReference type="KEGG" id="ptrp:DCO17_03550"/>
<dbReference type="RefSeq" id="WP_173955437.1">
    <property type="nucleotide sequence ID" value="NZ_CP028942.1"/>
</dbReference>
<dbReference type="SUPFAM" id="SSF56266">
    <property type="entry name" value="DmpA/ArgJ-like"/>
    <property type="match status" value="1"/>
</dbReference>
<dbReference type="Pfam" id="PF03576">
    <property type="entry name" value="Peptidase_S58"/>
    <property type="match status" value="1"/>
</dbReference>
<dbReference type="InterPro" id="IPR016117">
    <property type="entry name" value="ArgJ-like_dom_sf"/>
</dbReference>
<dbReference type="PANTHER" id="PTHR36512:SF3">
    <property type="entry name" value="BLR5678 PROTEIN"/>
    <property type="match status" value="1"/>
</dbReference>
<keyword evidence="4" id="KW-1185">Reference proteome</keyword>
<dbReference type="Proteomes" id="UP000503312">
    <property type="component" value="Chromosome"/>
</dbReference>
<protein>
    <submittedName>
        <fullName evidence="3">Peptidase S58 DmpA</fullName>
    </submittedName>
</protein>
<evidence type="ECO:0000313" key="3">
    <source>
        <dbReference type="EMBL" id="QKM64394.1"/>
    </source>
</evidence>
<gene>
    <name evidence="3" type="ORF">DCO17_03550</name>
</gene>
<feature type="signal peptide" evidence="2">
    <location>
        <begin position="1"/>
        <end position="26"/>
    </location>
</feature>
<dbReference type="GO" id="GO:0004177">
    <property type="term" value="F:aminopeptidase activity"/>
    <property type="evidence" value="ECO:0007669"/>
    <property type="project" value="TreeGrafter"/>
</dbReference>
<dbReference type="Gene3D" id="3.60.70.12">
    <property type="entry name" value="L-amino peptidase D-ALA esterase/amidase"/>
    <property type="match status" value="1"/>
</dbReference>